<evidence type="ECO:0000256" key="3">
    <source>
        <dbReference type="PROSITE-ProRule" id="PRU00023"/>
    </source>
</evidence>
<dbReference type="SUPFAM" id="SSF48403">
    <property type="entry name" value="Ankyrin repeat"/>
    <property type="match status" value="1"/>
</dbReference>
<keyword evidence="5" id="KW-1185">Reference proteome</keyword>
<dbReference type="PANTHER" id="PTHR24171">
    <property type="entry name" value="ANKYRIN REPEAT DOMAIN-CONTAINING PROTEIN 39-RELATED"/>
    <property type="match status" value="1"/>
</dbReference>
<dbReference type="Proteomes" id="UP001383192">
    <property type="component" value="Unassembled WGS sequence"/>
</dbReference>
<evidence type="ECO:0000313" key="5">
    <source>
        <dbReference type="Proteomes" id="UP001383192"/>
    </source>
</evidence>
<protein>
    <recommendedName>
        <fullName evidence="6">Ankyrin</fullName>
    </recommendedName>
</protein>
<reference evidence="4 5" key="1">
    <citation type="submission" date="2024-01" db="EMBL/GenBank/DDBJ databases">
        <title>A draft genome for a cacao thread blight-causing isolate of Paramarasmius palmivorus.</title>
        <authorList>
            <person name="Baruah I.K."/>
            <person name="Bukari Y."/>
            <person name="Amoako-Attah I."/>
            <person name="Meinhardt L.W."/>
            <person name="Bailey B.A."/>
            <person name="Cohen S.P."/>
        </authorList>
    </citation>
    <scope>NUCLEOTIDE SEQUENCE [LARGE SCALE GENOMIC DNA]</scope>
    <source>
        <strain evidence="4 5">GH-12</strain>
    </source>
</reference>
<feature type="repeat" description="ANK" evidence="3">
    <location>
        <begin position="99"/>
        <end position="131"/>
    </location>
</feature>
<name>A0AAW0B2B9_9AGAR</name>
<dbReference type="AlphaFoldDB" id="A0AAW0B2B9"/>
<evidence type="ECO:0000256" key="2">
    <source>
        <dbReference type="ARBA" id="ARBA00023043"/>
    </source>
</evidence>
<dbReference type="InterPro" id="IPR036770">
    <property type="entry name" value="Ankyrin_rpt-contain_sf"/>
</dbReference>
<organism evidence="4 5">
    <name type="scientific">Paramarasmius palmivorus</name>
    <dbReference type="NCBI Taxonomy" id="297713"/>
    <lineage>
        <taxon>Eukaryota</taxon>
        <taxon>Fungi</taxon>
        <taxon>Dikarya</taxon>
        <taxon>Basidiomycota</taxon>
        <taxon>Agaricomycotina</taxon>
        <taxon>Agaricomycetes</taxon>
        <taxon>Agaricomycetidae</taxon>
        <taxon>Agaricales</taxon>
        <taxon>Marasmiineae</taxon>
        <taxon>Marasmiaceae</taxon>
        <taxon>Paramarasmius</taxon>
    </lineage>
</organism>
<evidence type="ECO:0008006" key="6">
    <source>
        <dbReference type="Google" id="ProtNLM"/>
    </source>
</evidence>
<dbReference type="PROSITE" id="PS50088">
    <property type="entry name" value="ANK_REPEAT"/>
    <property type="match status" value="2"/>
</dbReference>
<feature type="repeat" description="ANK" evidence="3">
    <location>
        <begin position="203"/>
        <end position="228"/>
    </location>
</feature>
<dbReference type="InterPro" id="IPR002110">
    <property type="entry name" value="Ankyrin_rpt"/>
</dbReference>
<sequence length="457" mass="51660">MPASKSCHPCLPPEFLEQLEADPNLLTNKSHIFKSRQEQFRRDVRKDTQDRLSVEIEVVRDTNSGGRRTIQNPSRSCYPPSFRRIQGLVDNMSGFRAGDEKTMLHMAACDGDVALAYEMIRMGIDIDRKDKNGVTALLLSLAKLVIHRTILSLVTSPNFPPSPPGESLSEALKPEYLNKRIECDARIATLLIEQHADVNAGAFGVTPMSLAAESGRWSIVELLLHHGALRPRTDGLHFASKVEKSRYLSILSKTKPSLSDPRPPRPCPCWSGKLLSECHATGEKPYPDNFVCGCGKKNRSFGECCGRRGIQVVEEWDPEDKWIMPSTIRTMRYPTEDQVSPEAWTHVEAEQMQEAVEMLQQSKIPMFRKVLSIMGLEDRVDPAYWYALDKVDFFPQPWEGQLSKVEAHKRMEEWNTAVDEYISTVHDYRPRIDIEIESKIGMNGGPLYIQALPGRGL</sequence>
<keyword evidence="1" id="KW-0677">Repeat</keyword>
<evidence type="ECO:0000256" key="1">
    <source>
        <dbReference type="ARBA" id="ARBA00022737"/>
    </source>
</evidence>
<evidence type="ECO:0000313" key="4">
    <source>
        <dbReference type="EMBL" id="KAK7020226.1"/>
    </source>
</evidence>
<dbReference type="PROSITE" id="PS50297">
    <property type="entry name" value="ANK_REP_REGION"/>
    <property type="match status" value="2"/>
</dbReference>
<gene>
    <name evidence="4" type="ORF">VNI00_017794</name>
</gene>
<dbReference type="SMART" id="SM00248">
    <property type="entry name" value="ANK"/>
    <property type="match status" value="2"/>
</dbReference>
<comment type="caution">
    <text evidence="4">The sequence shown here is derived from an EMBL/GenBank/DDBJ whole genome shotgun (WGS) entry which is preliminary data.</text>
</comment>
<keyword evidence="2 3" id="KW-0040">ANK repeat</keyword>
<dbReference type="PANTHER" id="PTHR24171:SF9">
    <property type="entry name" value="ANKYRIN REPEAT DOMAIN-CONTAINING PROTEIN 39"/>
    <property type="match status" value="1"/>
</dbReference>
<proteinExistence type="predicted"/>
<dbReference type="Pfam" id="PF00023">
    <property type="entry name" value="Ank"/>
    <property type="match status" value="1"/>
</dbReference>
<accession>A0AAW0B2B9</accession>
<dbReference type="Gene3D" id="1.25.40.20">
    <property type="entry name" value="Ankyrin repeat-containing domain"/>
    <property type="match status" value="1"/>
</dbReference>
<dbReference type="EMBL" id="JAYKXP010000190">
    <property type="protein sequence ID" value="KAK7020226.1"/>
    <property type="molecule type" value="Genomic_DNA"/>
</dbReference>